<evidence type="ECO:0008006" key="3">
    <source>
        <dbReference type="Google" id="ProtNLM"/>
    </source>
</evidence>
<dbReference type="RefSeq" id="WP_275279630.1">
    <property type="nucleotide sequence ID" value="NZ_CP119108.1"/>
</dbReference>
<name>A0ABY8C1F2_9MICO</name>
<organism evidence="1 2">
    <name type="scientific">Microbacterium horticulturae</name>
    <dbReference type="NCBI Taxonomy" id="3028316"/>
    <lineage>
        <taxon>Bacteria</taxon>
        <taxon>Bacillati</taxon>
        <taxon>Actinomycetota</taxon>
        <taxon>Actinomycetes</taxon>
        <taxon>Micrococcales</taxon>
        <taxon>Microbacteriaceae</taxon>
        <taxon>Microbacterium</taxon>
    </lineage>
</organism>
<protein>
    <recommendedName>
        <fullName evidence="3">Aminobenzoate synthetase</fullName>
    </recommendedName>
</protein>
<keyword evidence="2" id="KW-1185">Reference proteome</keyword>
<dbReference type="SUPFAM" id="SSF52540">
    <property type="entry name" value="P-loop containing nucleoside triphosphate hydrolases"/>
    <property type="match status" value="1"/>
</dbReference>
<evidence type="ECO:0000313" key="1">
    <source>
        <dbReference type="EMBL" id="WEG10281.1"/>
    </source>
</evidence>
<dbReference type="EMBL" id="CP119108">
    <property type="protein sequence ID" value="WEG10281.1"/>
    <property type="molecule type" value="Genomic_DNA"/>
</dbReference>
<sequence>MAADRVLTAVRAAPSTAPVVLVDGRSGAGKSTLARLLVEEWGGPVQLVALDSLYPGWDGLDAGAELARRCILEPHHRGVEGVWRRWDWAAEAPAEEHRVAADRALIVEGAGILTPATAPLAEVTLWLNAPEASRRTRALDRDGDAYRPHWERWARQEERHLARDRPDELALIAVDVP</sequence>
<proteinExistence type="predicted"/>
<reference evidence="1 2" key="1">
    <citation type="submission" date="2023-03" db="EMBL/GenBank/DDBJ databases">
        <title>Genome sequence of Microbacterium sp. KACC 23027.</title>
        <authorList>
            <person name="Kim S."/>
            <person name="Heo J."/>
            <person name="Kwon S.-W."/>
        </authorList>
    </citation>
    <scope>NUCLEOTIDE SEQUENCE [LARGE SCALE GENOMIC DNA]</scope>
    <source>
        <strain evidence="1 2">KACC 23027</strain>
    </source>
</reference>
<dbReference type="NCBIfam" id="NF005115">
    <property type="entry name" value="PRK06547.1"/>
    <property type="match status" value="1"/>
</dbReference>
<dbReference type="Proteomes" id="UP001214553">
    <property type="component" value="Chromosome"/>
</dbReference>
<evidence type="ECO:0000313" key="2">
    <source>
        <dbReference type="Proteomes" id="UP001214553"/>
    </source>
</evidence>
<dbReference type="CDD" id="cd02019">
    <property type="entry name" value="NK"/>
    <property type="match status" value="1"/>
</dbReference>
<accession>A0ABY8C1F2</accession>
<dbReference type="InterPro" id="IPR027417">
    <property type="entry name" value="P-loop_NTPase"/>
</dbReference>
<dbReference type="Gene3D" id="3.40.50.300">
    <property type="entry name" value="P-loop containing nucleotide triphosphate hydrolases"/>
    <property type="match status" value="1"/>
</dbReference>
<gene>
    <name evidence="1" type="ORF">PU630_06930</name>
</gene>